<keyword evidence="2" id="KW-1185">Reference proteome</keyword>
<dbReference type="Pfam" id="PF25595">
    <property type="entry name" value="Phage_TTP_16"/>
    <property type="match status" value="1"/>
</dbReference>
<organism evidence="1 2">
    <name type="scientific">Micromonospora sediminicola</name>
    <dbReference type="NCBI Taxonomy" id="946078"/>
    <lineage>
        <taxon>Bacteria</taxon>
        <taxon>Bacillati</taxon>
        <taxon>Actinomycetota</taxon>
        <taxon>Actinomycetes</taxon>
        <taxon>Micromonosporales</taxon>
        <taxon>Micromonosporaceae</taxon>
        <taxon>Micromonospora</taxon>
    </lineage>
</organism>
<dbReference type="Proteomes" id="UP000199558">
    <property type="component" value="Unassembled WGS sequence"/>
</dbReference>
<protein>
    <submittedName>
        <fullName evidence="1">Uncharacterized protein</fullName>
    </submittedName>
</protein>
<evidence type="ECO:0000313" key="2">
    <source>
        <dbReference type="Proteomes" id="UP000199558"/>
    </source>
</evidence>
<gene>
    <name evidence="1" type="ORF">GA0070622_1189</name>
</gene>
<dbReference type="EMBL" id="FLRH01000003">
    <property type="protein sequence ID" value="SBT64219.1"/>
    <property type="molecule type" value="Genomic_DNA"/>
</dbReference>
<dbReference type="AlphaFoldDB" id="A0A1A9B5B1"/>
<dbReference type="RefSeq" id="WP_091569689.1">
    <property type="nucleotide sequence ID" value="NZ_FLRH01000003.1"/>
</dbReference>
<evidence type="ECO:0000313" key="1">
    <source>
        <dbReference type="EMBL" id="SBT64219.1"/>
    </source>
</evidence>
<dbReference type="OrthoDB" id="3629220at2"/>
<dbReference type="STRING" id="946078.GA0070622_1189"/>
<reference evidence="2" key="1">
    <citation type="submission" date="2016-06" db="EMBL/GenBank/DDBJ databases">
        <authorList>
            <person name="Varghese N."/>
            <person name="Submissions Spin"/>
        </authorList>
    </citation>
    <scope>NUCLEOTIDE SEQUENCE [LARGE SCALE GENOMIC DNA]</scope>
    <source>
        <strain evidence="2">DSM 45794</strain>
    </source>
</reference>
<dbReference type="InterPro" id="IPR058009">
    <property type="entry name" value="TTP_Phage_16"/>
</dbReference>
<sequence length="159" mass="16863">MADVLADGMTRVAWVGAIANINSPTAAELNAGLLLQQVITPDGLMGFEASTAEVDNSALASTFDTKTIGRDSYSGTGLRMKKQTAPDTARNTLTRGTSGFIVIRRDIPEETAWAATQPVEVYPVICGRRKELAPEANSVRKYEVPTPITTPPATDAVVA</sequence>
<accession>A0A1A9B5B1</accession>
<name>A0A1A9B5B1_9ACTN</name>
<proteinExistence type="predicted"/>